<name>A0A1H9BMR1_9ACTN</name>
<evidence type="ECO:0000313" key="3">
    <source>
        <dbReference type="Proteomes" id="UP000199055"/>
    </source>
</evidence>
<organism evidence="2 3">
    <name type="scientific">Streptomyces radiopugnans</name>
    <dbReference type="NCBI Taxonomy" id="403935"/>
    <lineage>
        <taxon>Bacteria</taxon>
        <taxon>Bacillati</taxon>
        <taxon>Actinomycetota</taxon>
        <taxon>Actinomycetes</taxon>
        <taxon>Kitasatosporales</taxon>
        <taxon>Streptomycetaceae</taxon>
        <taxon>Streptomyces</taxon>
    </lineage>
</organism>
<dbReference type="AlphaFoldDB" id="A0A1H9BMR1"/>
<keyword evidence="3" id="KW-1185">Reference proteome</keyword>
<evidence type="ECO:0000313" key="2">
    <source>
        <dbReference type="EMBL" id="SEP90226.1"/>
    </source>
</evidence>
<reference evidence="3" key="1">
    <citation type="submission" date="2016-10" db="EMBL/GenBank/DDBJ databases">
        <authorList>
            <person name="Varghese N."/>
            <person name="Submissions S."/>
        </authorList>
    </citation>
    <scope>NUCLEOTIDE SEQUENCE [LARGE SCALE GENOMIC DNA]</scope>
    <source>
        <strain evidence="3">CGMCC 4.3519</strain>
    </source>
</reference>
<gene>
    <name evidence="2" type="ORF">SAMN05216481_102484</name>
</gene>
<sequence length="61" mass="6673">MAGARTKRLRKAREAEREVPLRNLELSEEVGETAHAVVGTAGQNPRKGIRTYPPGSRSGCR</sequence>
<dbReference type="Proteomes" id="UP000199055">
    <property type="component" value="Unassembled WGS sequence"/>
</dbReference>
<dbReference type="EMBL" id="FOET01000002">
    <property type="protein sequence ID" value="SEP90226.1"/>
    <property type="molecule type" value="Genomic_DNA"/>
</dbReference>
<proteinExistence type="predicted"/>
<evidence type="ECO:0000256" key="1">
    <source>
        <dbReference type="SAM" id="MobiDB-lite"/>
    </source>
</evidence>
<feature type="region of interest" description="Disordered" evidence="1">
    <location>
        <begin position="37"/>
        <end position="61"/>
    </location>
</feature>
<dbReference type="RefSeq" id="WP_107436745.1">
    <property type="nucleotide sequence ID" value="NZ_FOET01000002.1"/>
</dbReference>
<accession>A0A1H9BMR1</accession>
<protein>
    <submittedName>
        <fullName evidence="2">Uncharacterized protein</fullName>
    </submittedName>
</protein>